<dbReference type="GO" id="GO:0009425">
    <property type="term" value="C:bacterial-type flagellum basal body"/>
    <property type="evidence" value="ECO:0007669"/>
    <property type="project" value="InterPro"/>
</dbReference>
<dbReference type="GO" id="GO:0003774">
    <property type="term" value="F:cytoskeletal motor activity"/>
    <property type="evidence" value="ECO:0007669"/>
    <property type="project" value="InterPro"/>
</dbReference>
<dbReference type="InterPro" id="IPR013385">
    <property type="entry name" value="T3SS_SpaO/YscQ/SpaO"/>
</dbReference>
<proteinExistence type="inferred from homology"/>
<dbReference type="PANTHER" id="PTHR30034:SF6">
    <property type="entry name" value="YOP PROTEINS TRANSLOCATION PROTEIN Q"/>
    <property type="match status" value="1"/>
</dbReference>
<dbReference type="Pfam" id="PF01052">
    <property type="entry name" value="FliMN_C"/>
    <property type="match status" value="1"/>
</dbReference>
<dbReference type="GO" id="GO:0030254">
    <property type="term" value="P:protein secretion by the type III secretion system"/>
    <property type="evidence" value="ECO:0007669"/>
    <property type="project" value="InterPro"/>
</dbReference>
<dbReference type="PANTHER" id="PTHR30034">
    <property type="entry name" value="FLAGELLAR MOTOR SWITCH PROTEIN FLIM"/>
    <property type="match status" value="1"/>
</dbReference>
<evidence type="ECO:0000313" key="4">
    <source>
        <dbReference type="EMBL" id="OLO05847.1"/>
    </source>
</evidence>
<comment type="similarity">
    <text evidence="1">Belongs to the FliN/MopA/SpaO family.</text>
</comment>
<evidence type="ECO:0000256" key="1">
    <source>
        <dbReference type="ARBA" id="ARBA00009226"/>
    </source>
</evidence>
<dbReference type="AlphaFoldDB" id="A0A1Q8SWQ3"/>
<name>A0A1Q8SWQ3_9GAMM</name>
<evidence type="ECO:0000259" key="3">
    <source>
        <dbReference type="Pfam" id="PF01052"/>
    </source>
</evidence>
<dbReference type="InterPro" id="IPR001543">
    <property type="entry name" value="FliN-like_C"/>
</dbReference>
<dbReference type="SUPFAM" id="SSF101801">
    <property type="entry name" value="Surface presentation of antigens (SPOA)"/>
    <property type="match status" value="1"/>
</dbReference>
<evidence type="ECO:0000256" key="2">
    <source>
        <dbReference type="SAM" id="MobiDB-lite"/>
    </source>
</evidence>
<dbReference type="GO" id="GO:0050918">
    <property type="term" value="P:positive chemotaxis"/>
    <property type="evidence" value="ECO:0007669"/>
    <property type="project" value="TreeGrafter"/>
</dbReference>
<dbReference type="PRINTS" id="PR00956">
    <property type="entry name" value="FLGMOTORFLIN"/>
</dbReference>
<dbReference type="InterPro" id="IPR001172">
    <property type="entry name" value="FliN_T3SS_HrcQb"/>
</dbReference>
<dbReference type="Proteomes" id="UP000186878">
    <property type="component" value="Unassembled WGS sequence"/>
</dbReference>
<reference evidence="4 5" key="1">
    <citation type="submission" date="2016-12" db="EMBL/GenBank/DDBJ databases">
        <title>Draft genome sequences of strains Salinicola socius SMB35, Salinicola sp. MH3R3-1 and Chromohalobacter sp. SMB17 from the Verkhnekamsk potash mining region of Russia.</title>
        <authorList>
            <person name="Mavrodi D.V."/>
            <person name="Olsson B.E."/>
            <person name="Korsakova E.S."/>
            <person name="Pyankova A."/>
            <person name="Mavrodi O.V."/>
            <person name="Plotnikova E.G."/>
        </authorList>
    </citation>
    <scope>NUCLEOTIDE SEQUENCE [LARGE SCALE GENOMIC DNA]</scope>
    <source>
        <strain evidence="4 5">SMB35</strain>
    </source>
</reference>
<keyword evidence="5" id="KW-1185">Reference proteome</keyword>
<comment type="caution">
    <text evidence="4">The sequence shown here is derived from an EMBL/GenBank/DDBJ whole genome shotgun (WGS) entry which is preliminary data.</text>
</comment>
<feature type="compositionally biased region" description="Basic and acidic residues" evidence="2">
    <location>
        <begin position="313"/>
        <end position="324"/>
    </location>
</feature>
<feature type="domain" description="Flagellar motor switch protein FliN-like C-terminal" evidence="3">
    <location>
        <begin position="349"/>
        <end position="417"/>
    </location>
</feature>
<feature type="region of interest" description="Disordered" evidence="2">
    <location>
        <begin position="263"/>
        <end position="332"/>
    </location>
</feature>
<evidence type="ECO:0000313" key="5">
    <source>
        <dbReference type="Proteomes" id="UP000186878"/>
    </source>
</evidence>
<organism evidence="4 5">
    <name type="scientific">Salinicola socius</name>
    <dbReference type="NCBI Taxonomy" id="404433"/>
    <lineage>
        <taxon>Bacteria</taxon>
        <taxon>Pseudomonadati</taxon>
        <taxon>Pseudomonadota</taxon>
        <taxon>Gammaproteobacteria</taxon>
        <taxon>Oceanospirillales</taxon>
        <taxon>Halomonadaceae</taxon>
        <taxon>Salinicola</taxon>
    </lineage>
</organism>
<dbReference type="NCBIfam" id="TIGR02551">
    <property type="entry name" value="SpaO_YscQ"/>
    <property type="match status" value="1"/>
</dbReference>
<dbReference type="RefSeq" id="WP_075568589.1">
    <property type="nucleotide sequence ID" value="NZ_MSDO01000002.1"/>
</dbReference>
<dbReference type="EMBL" id="MSDO01000002">
    <property type="protein sequence ID" value="OLO05847.1"/>
    <property type="molecule type" value="Genomic_DNA"/>
</dbReference>
<sequence>MTIDFASDPSTSDLAPAGHWLSSRSAPLSLSDLPSIDPARLALHNALHVARRPLAFDWYGRAASLHLLPDTADIPEACKIAIRVGKTSVVLSGSARAFDRLGQHPDRRRTLDEVDPELAAMWLEVVWLEWLEPLEATLGADIRLAPSPPVLSEPTMRVSVVFQLGDESHPLALDLPLSAAEMLLPLFDRAFVAEPAPANAVVATLRVETGEQTLTLGEWRSLRPGDMVMLEAAAADEARLNLADRFGCRIRFHETGLRLSEPLQRMTPRPVPSAPREARAIETPDVTATHEDEDTVDNETSTAPPEPGVDKTTLADRDRNDSSLKNETAIGSNVNGADMNGADINGAGVNDLPVRLTCELGRLEMSLGELRQLGEGSVLPLQRRPDQAVDLVVNGRTMGRGRLVAIGDAIGVQIERLALGEGRAGDD</sequence>
<dbReference type="OrthoDB" id="182173at2"/>
<dbReference type="InterPro" id="IPR036429">
    <property type="entry name" value="SpoA-like_sf"/>
</dbReference>
<accession>A0A1Q8SWQ3</accession>
<dbReference type="GO" id="GO:0071978">
    <property type="term" value="P:bacterial-type flagellum-dependent swarming motility"/>
    <property type="evidence" value="ECO:0007669"/>
    <property type="project" value="TreeGrafter"/>
</dbReference>
<dbReference type="STRING" id="404433.BTW07_02585"/>
<gene>
    <name evidence="4" type="ORF">BTW07_02585</name>
</gene>
<dbReference type="Gene3D" id="2.30.330.10">
    <property type="entry name" value="SpoA-like"/>
    <property type="match status" value="2"/>
</dbReference>
<protein>
    <recommendedName>
        <fullName evidence="3">Flagellar motor switch protein FliN-like C-terminal domain-containing protein</fullName>
    </recommendedName>
</protein>